<feature type="domain" description="TonB-dependent receptor plug" evidence="7">
    <location>
        <begin position="61"/>
        <end position="177"/>
    </location>
</feature>
<evidence type="ECO:0000259" key="6">
    <source>
        <dbReference type="Pfam" id="PF00593"/>
    </source>
</evidence>
<evidence type="ECO:0000259" key="7">
    <source>
        <dbReference type="Pfam" id="PF07715"/>
    </source>
</evidence>
<sequence length="1020" mass="110802">MNKVTVFNRTTLASSISLLLGTSLSMPLLAQETAAQDDGSVEVIQVSGMRSSLQQATSIKRHSMGVVDAISAEDIGKFPDTNLAESLQRISGVSISRTNGEGSEVTVRGFGGDNNMVTLNGRTMPAATTYGAGSGADGTTRGGSTRAFDFANLASESIKSVEVFKTSKADITTGGLGATLNIITAKPLDSEGFVASAGVKAVHDTTNRTGDDLTPELSGIMSYANDESTFGVGLSFSHQERDSGYTGATVNAWNIGYWDDSNPGGDLYGNPGVDYRNAPQDGQLFARPNDIRYAFSNTQRVRDNAQLTLQFRPNDALTAAVDYTFAENELKEQRGEITNWVQGGGNTRIVEFDDSAVKTPVYIMQEYDGGVDEGYEQQWREQTNTLKSLGLNLQYNVSDYFSLTLDAHDSEMYSRGTGPRNTGELAVGLGAPTVVSREWFWGMDLPTYKNVYDDSIRGANNNGQVDAGDVGSSVARLRNASQKTEISQVKLDGQYVLEDGRFDFGVELRTMESRSMQTAGRNIDNLGGWGIAFPGEFDAYGLIQPFDLPGEFDDYDTMPGGYGFIADARALYDAALELYPNANPALPTASETALSFDNTVKEETQAVYFQVALGGELGGMPFDVLTGLRYEKTDVTSTSLVNPVYFSWDSNDDVNPHPGTGAEPTSLDSDYDYLLPSLDFSLDITEDLKGRFSFGKTIGRAGLGDLGVSYGNFGGGGGSTLLGAQPTADGSNPGLLPLESSNYDLSLEWYYSPDSYASIGLFQKNVINFIGRRQVDQKILGIRDVTGGPRAQAAMDALNDLGVLVDNTSLFTMMVILNNPTDFPGGAGDYNNLSPQDIIDIERDYDLLANESDPETTFRTSIPDNSREAKLYGAELAIQHFFGDSGFGVQANYTIVRGDVGFDSEADPDQDQFALLGLSDTANLIAMYEKEGWQARVAWNWRDKYLAEVNKGADRNPRFVEAYWQIDVNVSYDISEDLTVFVEGLNITGENDRQHARNEAQLWYLTDLGARYQIGARYAF</sequence>
<dbReference type="EMBL" id="BAAAEI010000023">
    <property type="protein sequence ID" value="GAA0368540.1"/>
    <property type="molecule type" value="Genomic_DNA"/>
</dbReference>
<protein>
    <submittedName>
        <fullName evidence="8">TonB-dependent receptor</fullName>
    </submittedName>
</protein>
<dbReference type="Proteomes" id="UP001501757">
    <property type="component" value="Unassembled WGS sequence"/>
</dbReference>
<dbReference type="PANTHER" id="PTHR40980:SF3">
    <property type="entry name" value="TONB-DEPENDENT RECEPTOR-LIKE BETA-BARREL DOMAIN-CONTAINING PROTEIN"/>
    <property type="match status" value="1"/>
</dbReference>
<dbReference type="RefSeq" id="WP_343846831.1">
    <property type="nucleotide sequence ID" value="NZ_BAAAEI010000023.1"/>
</dbReference>
<comment type="subcellular location">
    <subcellularLocation>
        <location evidence="1 4">Cell outer membrane</location>
    </subcellularLocation>
</comment>
<dbReference type="Pfam" id="PF00593">
    <property type="entry name" value="TonB_dep_Rec_b-barrel"/>
    <property type="match status" value="1"/>
</dbReference>
<organism evidence="8 9">
    <name type="scientific">Bowmanella denitrificans</name>
    <dbReference type="NCBI Taxonomy" id="366582"/>
    <lineage>
        <taxon>Bacteria</taxon>
        <taxon>Pseudomonadati</taxon>
        <taxon>Pseudomonadota</taxon>
        <taxon>Gammaproteobacteria</taxon>
        <taxon>Alteromonadales</taxon>
        <taxon>Alteromonadaceae</taxon>
        <taxon>Bowmanella</taxon>
    </lineage>
</organism>
<evidence type="ECO:0000256" key="2">
    <source>
        <dbReference type="ARBA" id="ARBA00023136"/>
    </source>
</evidence>
<comment type="caution">
    <text evidence="8">The sequence shown here is derived from an EMBL/GenBank/DDBJ whole genome shotgun (WGS) entry which is preliminary data.</text>
</comment>
<accession>A0ABN0XN64</accession>
<keyword evidence="8" id="KW-0675">Receptor</keyword>
<feature type="signal peptide" evidence="5">
    <location>
        <begin position="1"/>
        <end position="30"/>
    </location>
</feature>
<keyword evidence="9" id="KW-1185">Reference proteome</keyword>
<name>A0ABN0XN64_9ALTE</name>
<gene>
    <name evidence="8" type="ORF">GCM10009092_36020</name>
</gene>
<dbReference type="InterPro" id="IPR012910">
    <property type="entry name" value="Plug_dom"/>
</dbReference>
<comment type="similarity">
    <text evidence="4">Belongs to the TonB-dependent receptor family.</text>
</comment>
<evidence type="ECO:0000256" key="5">
    <source>
        <dbReference type="SAM" id="SignalP"/>
    </source>
</evidence>
<dbReference type="InterPro" id="IPR000531">
    <property type="entry name" value="Beta-barrel_TonB"/>
</dbReference>
<dbReference type="InterPro" id="IPR010104">
    <property type="entry name" value="TonB_rcpt_bac"/>
</dbReference>
<feature type="domain" description="TonB-dependent receptor-like beta-barrel" evidence="6">
    <location>
        <begin position="451"/>
        <end position="987"/>
    </location>
</feature>
<evidence type="ECO:0000256" key="1">
    <source>
        <dbReference type="ARBA" id="ARBA00004442"/>
    </source>
</evidence>
<evidence type="ECO:0000313" key="8">
    <source>
        <dbReference type="EMBL" id="GAA0368540.1"/>
    </source>
</evidence>
<keyword evidence="3" id="KW-0998">Cell outer membrane</keyword>
<dbReference type="PANTHER" id="PTHR40980">
    <property type="entry name" value="PLUG DOMAIN-CONTAINING PROTEIN"/>
    <property type="match status" value="1"/>
</dbReference>
<dbReference type="Gene3D" id="2.170.130.10">
    <property type="entry name" value="TonB-dependent receptor, plug domain"/>
    <property type="match status" value="1"/>
</dbReference>
<dbReference type="Pfam" id="PF07715">
    <property type="entry name" value="Plug"/>
    <property type="match status" value="1"/>
</dbReference>
<keyword evidence="2 4" id="KW-0472">Membrane</keyword>
<feature type="chain" id="PRO_5046175919" evidence="5">
    <location>
        <begin position="31"/>
        <end position="1020"/>
    </location>
</feature>
<dbReference type="NCBIfam" id="TIGR01782">
    <property type="entry name" value="TonB-Xanth-Caul"/>
    <property type="match status" value="1"/>
</dbReference>
<dbReference type="InterPro" id="IPR036942">
    <property type="entry name" value="Beta-barrel_TonB_sf"/>
</dbReference>
<keyword evidence="5" id="KW-0732">Signal</keyword>
<evidence type="ECO:0000313" key="9">
    <source>
        <dbReference type="Proteomes" id="UP001501757"/>
    </source>
</evidence>
<dbReference type="Gene3D" id="2.40.170.20">
    <property type="entry name" value="TonB-dependent receptor, beta-barrel domain"/>
    <property type="match status" value="1"/>
</dbReference>
<keyword evidence="4" id="KW-0798">TonB box</keyword>
<evidence type="ECO:0000256" key="3">
    <source>
        <dbReference type="ARBA" id="ARBA00023237"/>
    </source>
</evidence>
<reference evidence="8 9" key="1">
    <citation type="journal article" date="2019" name="Int. J. Syst. Evol. Microbiol.">
        <title>The Global Catalogue of Microorganisms (GCM) 10K type strain sequencing project: providing services to taxonomists for standard genome sequencing and annotation.</title>
        <authorList>
            <consortium name="The Broad Institute Genomics Platform"/>
            <consortium name="The Broad Institute Genome Sequencing Center for Infectious Disease"/>
            <person name="Wu L."/>
            <person name="Ma J."/>
        </authorList>
    </citation>
    <scope>NUCLEOTIDE SEQUENCE [LARGE SCALE GENOMIC DNA]</scope>
    <source>
        <strain evidence="8 9">JCM 13378</strain>
    </source>
</reference>
<evidence type="ECO:0000256" key="4">
    <source>
        <dbReference type="RuleBase" id="RU003357"/>
    </source>
</evidence>
<proteinExistence type="inferred from homology"/>
<dbReference type="SUPFAM" id="SSF56935">
    <property type="entry name" value="Porins"/>
    <property type="match status" value="1"/>
</dbReference>
<dbReference type="InterPro" id="IPR037066">
    <property type="entry name" value="Plug_dom_sf"/>
</dbReference>